<reference evidence="2 3" key="1">
    <citation type="submission" date="2014-11" db="EMBL/GenBank/DDBJ databases">
        <title>Genetic blueprint of the zoonotic pathogen Toxocara canis.</title>
        <authorList>
            <person name="Zhu X.-Q."/>
            <person name="Korhonen P.K."/>
            <person name="Cai H."/>
            <person name="Young N.D."/>
            <person name="Nejsum P."/>
            <person name="von Samson-Himmelstjerna G."/>
            <person name="Boag P.R."/>
            <person name="Tan P."/>
            <person name="Li Q."/>
            <person name="Min J."/>
            <person name="Yang Y."/>
            <person name="Wang X."/>
            <person name="Fang X."/>
            <person name="Hall R.S."/>
            <person name="Hofmann A."/>
            <person name="Sternberg P.W."/>
            <person name="Jex A.R."/>
            <person name="Gasser R.B."/>
        </authorList>
    </citation>
    <scope>NUCLEOTIDE SEQUENCE [LARGE SCALE GENOMIC DNA]</scope>
    <source>
        <strain evidence="2">PN_DK_2014</strain>
    </source>
</reference>
<feature type="transmembrane region" description="Helical" evidence="1">
    <location>
        <begin position="32"/>
        <end position="55"/>
    </location>
</feature>
<accession>A0A0B2W3W0</accession>
<gene>
    <name evidence="2" type="ORF">Tcan_05740</name>
</gene>
<evidence type="ECO:0000256" key="1">
    <source>
        <dbReference type="SAM" id="Phobius"/>
    </source>
</evidence>
<dbReference type="Proteomes" id="UP000031036">
    <property type="component" value="Unassembled WGS sequence"/>
</dbReference>
<name>A0A0B2W3W0_TOXCA</name>
<dbReference type="Pfam" id="PF10317">
    <property type="entry name" value="7TM_GPCR_Srd"/>
    <property type="match status" value="1"/>
</dbReference>
<keyword evidence="1" id="KW-0472">Membrane</keyword>
<evidence type="ECO:0000313" key="3">
    <source>
        <dbReference type="Proteomes" id="UP000031036"/>
    </source>
</evidence>
<keyword evidence="1" id="KW-1133">Transmembrane helix</keyword>
<sequence length="87" mass="10097">MVLQAVFPVIFTILPIVLFYAVAITHLNSMEYGSIVMIFFNCQTVINPFLTIYFIRPFRNRVLHAFRFRSTPHSLFTKTIITNNGIV</sequence>
<organism evidence="2 3">
    <name type="scientific">Toxocara canis</name>
    <name type="common">Canine roundworm</name>
    <dbReference type="NCBI Taxonomy" id="6265"/>
    <lineage>
        <taxon>Eukaryota</taxon>
        <taxon>Metazoa</taxon>
        <taxon>Ecdysozoa</taxon>
        <taxon>Nematoda</taxon>
        <taxon>Chromadorea</taxon>
        <taxon>Rhabditida</taxon>
        <taxon>Spirurina</taxon>
        <taxon>Ascaridomorpha</taxon>
        <taxon>Ascaridoidea</taxon>
        <taxon>Toxocaridae</taxon>
        <taxon>Toxocara</taxon>
    </lineage>
</organism>
<evidence type="ECO:0000313" key="2">
    <source>
        <dbReference type="EMBL" id="KHN88247.1"/>
    </source>
</evidence>
<dbReference type="AlphaFoldDB" id="A0A0B2W3W0"/>
<proteinExistence type="predicted"/>
<protein>
    <recommendedName>
        <fullName evidence="4">G protein-coupled receptor</fullName>
    </recommendedName>
</protein>
<dbReference type="InterPro" id="IPR019421">
    <property type="entry name" value="7TM_GPCR_serpentine_rcpt_Srd"/>
</dbReference>
<keyword evidence="3" id="KW-1185">Reference proteome</keyword>
<feature type="transmembrane region" description="Helical" evidence="1">
    <location>
        <begin position="7"/>
        <end position="26"/>
    </location>
</feature>
<evidence type="ECO:0008006" key="4">
    <source>
        <dbReference type="Google" id="ProtNLM"/>
    </source>
</evidence>
<comment type="caution">
    <text evidence="2">The sequence shown here is derived from an EMBL/GenBank/DDBJ whole genome shotgun (WGS) entry which is preliminary data.</text>
</comment>
<dbReference type="OrthoDB" id="5901832at2759"/>
<dbReference type="EMBL" id="JPKZ01000256">
    <property type="protein sequence ID" value="KHN88247.1"/>
    <property type="molecule type" value="Genomic_DNA"/>
</dbReference>
<keyword evidence="1" id="KW-0812">Transmembrane</keyword>